<protein>
    <submittedName>
        <fullName evidence="5">C7orf25</fullName>
    </submittedName>
</protein>
<dbReference type="Proteomes" id="UP000593567">
    <property type="component" value="Unassembled WGS sequence"/>
</dbReference>
<gene>
    <name evidence="5" type="ORF">EB796_009107</name>
</gene>
<accession>A0A7J7K4J8</accession>
<dbReference type="Pfam" id="PF18474">
    <property type="entry name" value="DUF5614"/>
    <property type="match status" value="1"/>
</dbReference>
<organism evidence="5 6">
    <name type="scientific">Bugula neritina</name>
    <name type="common">Brown bryozoan</name>
    <name type="synonym">Sertularia neritina</name>
    <dbReference type="NCBI Taxonomy" id="10212"/>
    <lineage>
        <taxon>Eukaryota</taxon>
        <taxon>Metazoa</taxon>
        <taxon>Spiralia</taxon>
        <taxon>Lophotrochozoa</taxon>
        <taxon>Bryozoa</taxon>
        <taxon>Gymnolaemata</taxon>
        <taxon>Cheilostomatida</taxon>
        <taxon>Flustrina</taxon>
        <taxon>Buguloidea</taxon>
        <taxon>Bugulidae</taxon>
        <taxon>Bugula</taxon>
    </lineage>
</organism>
<evidence type="ECO:0000313" key="5">
    <source>
        <dbReference type="EMBL" id="KAF6032506.1"/>
    </source>
</evidence>
<keyword evidence="6" id="KW-1185">Reference proteome</keyword>
<dbReference type="PANTHER" id="PTHR13379:SF0">
    <property type="entry name" value="UPF0415 PROTEIN C7ORF25"/>
    <property type="match status" value="1"/>
</dbReference>
<evidence type="ECO:0000256" key="2">
    <source>
        <dbReference type="SAM" id="MobiDB-lite"/>
    </source>
</evidence>
<evidence type="ECO:0000256" key="1">
    <source>
        <dbReference type="ARBA" id="ARBA00006588"/>
    </source>
</evidence>
<name>A0A7J7K4J8_BUGNE</name>
<feature type="domain" description="DUF5614" evidence="4">
    <location>
        <begin position="3"/>
        <end position="118"/>
    </location>
</feature>
<feature type="region of interest" description="Disordered" evidence="2">
    <location>
        <begin position="107"/>
        <end position="130"/>
    </location>
</feature>
<evidence type="ECO:0000259" key="3">
    <source>
        <dbReference type="Pfam" id="PF07000"/>
    </source>
</evidence>
<proteinExistence type="inferred from homology"/>
<comment type="caution">
    <text evidence="5">The sequence shown here is derived from an EMBL/GenBank/DDBJ whole genome shotgun (WGS) entry which is preliminary data.</text>
</comment>
<feature type="domain" description="DUF1308" evidence="3">
    <location>
        <begin position="161"/>
        <end position="316"/>
    </location>
</feature>
<feature type="compositionally biased region" description="Basic and acidic residues" evidence="2">
    <location>
        <begin position="117"/>
        <end position="130"/>
    </location>
</feature>
<dbReference type="AlphaFoldDB" id="A0A7J7K4J8"/>
<sequence>MRKHKLIIDVISDDGRTWKKVVARNPQSLHLIWASDGQYGNKDAVMKIQKYITAARTESDFAPPKVVSVFTNGVTFEMAKYLEDLGVEVEGERVAVSEDTLRRLHFEDQSTDGYSSDDERPKQNDRNSDDLKEVAKNEAAVAEVDSVAYLRALDTHKKIFLDVTSMVIHVSDVCNGGEHFSFKDKLMAEQAEDERATPVKPLLVEYMKNRKLITCHAALKNFRDFLELLGGEKEKQRASELIESLVVVPDCISDKFKALKIGGKIKERSVAIFGTADMLKCFMLTSNESFIRAVAARGITVSAFVHQSRALSELKRLEEKQNEAS</sequence>
<dbReference type="InterPro" id="IPR041076">
    <property type="entry name" value="DUF5614"/>
</dbReference>
<dbReference type="PANTHER" id="PTHR13379">
    <property type="entry name" value="UNCHARACTERIZED DUF1308"/>
    <property type="match status" value="1"/>
</dbReference>
<dbReference type="EMBL" id="VXIV02001497">
    <property type="protein sequence ID" value="KAF6032506.1"/>
    <property type="molecule type" value="Genomic_DNA"/>
</dbReference>
<dbReference type="Pfam" id="PF07000">
    <property type="entry name" value="DUF1308"/>
    <property type="match status" value="1"/>
</dbReference>
<dbReference type="OrthoDB" id="441890at2759"/>
<reference evidence="5" key="1">
    <citation type="submission" date="2020-06" db="EMBL/GenBank/DDBJ databases">
        <title>Draft genome of Bugula neritina, a colonial animal packing powerful symbionts and potential medicines.</title>
        <authorList>
            <person name="Rayko M."/>
        </authorList>
    </citation>
    <scope>NUCLEOTIDE SEQUENCE [LARGE SCALE GENOMIC DNA]</scope>
    <source>
        <strain evidence="5">Kwan_BN1</strain>
    </source>
</reference>
<comment type="similarity">
    <text evidence="1">Belongs to the UPF0415 family.</text>
</comment>
<evidence type="ECO:0000259" key="4">
    <source>
        <dbReference type="Pfam" id="PF18474"/>
    </source>
</evidence>
<dbReference type="InterPro" id="IPR010733">
    <property type="entry name" value="DUF1308"/>
</dbReference>
<evidence type="ECO:0000313" key="6">
    <source>
        <dbReference type="Proteomes" id="UP000593567"/>
    </source>
</evidence>